<sequence length="169" mass="18370">MADFRSTDSAFLIETRSIIAQLQTFLTSTHNSTSLKPQLAPPQSTKTTKFTMDFVNKFTGGDKPQGENNQNQQSGSNEQSSSGGGGFLGSIGDKFNSAAGGGKESEKNEDYLDKGIDFVQEKFMGQGKQDNESAIEQAKDEQISDFVRGQYKSTTGSDIPIKDKETRFG</sequence>
<organism evidence="2 3">
    <name type="scientific">Oculimacula yallundae</name>
    <dbReference type="NCBI Taxonomy" id="86028"/>
    <lineage>
        <taxon>Eukaryota</taxon>
        <taxon>Fungi</taxon>
        <taxon>Dikarya</taxon>
        <taxon>Ascomycota</taxon>
        <taxon>Pezizomycotina</taxon>
        <taxon>Leotiomycetes</taxon>
        <taxon>Helotiales</taxon>
        <taxon>Ploettnerulaceae</taxon>
        <taxon>Oculimacula</taxon>
    </lineage>
</organism>
<dbReference type="PANTHER" id="PTHR40462:SF1">
    <property type="entry name" value="EXPRESSED PROTEIN"/>
    <property type="match status" value="1"/>
</dbReference>
<dbReference type="EMBL" id="JAZHXI010000004">
    <property type="protein sequence ID" value="KAL2072357.1"/>
    <property type="molecule type" value="Genomic_DNA"/>
</dbReference>
<gene>
    <name evidence="2" type="ORF">VTL71DRAFT_11700</name>
</gene>
<evidence type="ECO:0000313" key="3">
    <source>
        <dbReference type="Proteomes" id="UP001595075"/>
    </source>
</evidence>
<feature type="compositionally biased region" description="Low complexity" evidence="1">
    <location>
        <begin position="66"/>
        <end position="81"/>
    </location>
</feature>
<dbReference type="Proteomes" id="UP001595075">
    <property type="component" value="Unassembled WGS sequence"/>
</dbReference>
<evidence type="ECO:0000256" key="1">
    <source>
        <dbReference type="SAM" id="MobiDB-lite"/>
    </source>
</evidence>
<feature type="compositionally biased region" description="Basic and acidic residues" evidence="1">
    <location>
        <begin position="103"/>
        <end position="113"/>
    </location>
</feature>
<proteinExistence type="predicted"/>
<comment type="caution">
    <text evidence="2">The sequence shown here is derived from an EMBL/GenBank/DDBJ whole genome shotgun (WGS) entry which is preliminary data.</text>
</comment>
<protein>
    <submittedName>
        <fullName evidence="2">Uncharacterized protein</fullName>
    </submittedName>
</protein>
<feature type="region of interest" description="Disordered" evidence="1">
    <location>
        <begin position="30"/>
        <end position="113"/>
    </location>
</feature>
<dbReference type="PANTHER" id="PTHR40462">
    <property type="entry name" value="CHROMOSOME 1, WHOLE GENOME SHOTGUN SEQUENCE"/>
    <property type="match status" value="1"/>
</dbReference>
<keyword evidence="3" id="KW-1185">Reference proteome</keyword>
<evidence type="ECO:0000313" key="2">
    <source>
        <dbReference type="EMBL" id="KAL2072357.1"/>
    </source>
</evidence>
<feature type="compositionally biased region" description="Polar residues" evidence="1">
    <location>
        <begin position="30"/>
        <end position="50"/>
    </location>
</feature>
<accession>A0ABR4CRI1</accession>
<reference evidence="2 3" key="1">
    <citation type="journal article" date="2024" name="Commun. Biol.">
        <title>Comparative genomic analysis of thermophilic fungi reveals convergent evolutionary adaptations and gene losses.</title>
        <authorList>
            <person name="Steindorff A.S."/>
            <person name="Aguilar-Pontes M.V."/>
            <person name="Robinson A.J."/>
            <person name="Andreopoulos B."/>
            <person name="LaButti K."/>
            <person name="Kuo A."/>
            <person name="Mondo S."/>
            <person name="Riley R."/>
            <person name="Otillar R."/>
            <person name="Haridas S."/>
            <person name="Lipzen A."/>
            <person name="Grimwood J."/>
            <person name="Schmutz J."/>
            <person name="Clum A."/>
            <person name="Reid I.D."/>
            <person name="Moisan M.C."/>
            <person name="Butler G."/>
            <person name="Nguyen T.T.M."/>
            <person name="Dewar K."/>
            <person name="Conant G."/>
            <person name="Drula E."/>
            <person name="Henrissat B."/>
            <person name="Hansel C."/>
            <person name="Singer S."/>
            <person name="Hutchinson M.I."/>
            <person name="de Vries R.P."/>
            <person name="Natvig D.O."/>
            <person name="Powell A.J."/>
            <person name="Tsang A."/>
            <person name="Grigoriev I.V."/>
        </authorList>
    </citation>
    <scope>NUCLEOTIDE SEQUENCE [LARGE SCALE GENOMIC DNA]</scope>
    <source>
        <strain evidence="2 3">CBS 494.80</strain>
    </source>
</reference>
<name>A0ABR4CRI1_9HELO</name>
<feature type="region of interest" description="Disordered" evidence="1">
    <location>
        <begin position="147"/>
        <end position="169"/>
    </location>
</feature>
<feature type="compositionally biased region" description="Basic and acidic residues" evidence="1">
    <location>
        <begin position="160"/>
        <end position="169"/>
    </location>
</feature>